<protein>
    <submittedName>
        <fullName evidence="1">Uncharacterized protein</fullName>
    </submittedName>
</protein>
<dbReference type="Proteomes" id="UP000005239">
    <property type="component" value="Unassembled WGS sequence"/>
</dbReference>
<keyword evidence="2" id="KW-1185">Reference proteome</keyword>
<evidence type="ECO:0000313" key="2">
    <source>
        <dbReference type="Proteomes" id="UP000005239"/>
    </source>
</evidence>
<reference evidence="1" key="2">
    <citation type="submission" date="2022-06" db="UniProtKB">
        <authorList>
            <consortium name="EnsemblMetazoa"/>
        </authorList>
    </citation>
    <scope>IDENTIFICATION</scope>
    <source>
        <strain evidence="1">PS312</strain>
    </source>
</reference>
<dbReference type="EnsemblMetazoa" id="PPA46463.1">
    <property type="protein sequence ID" value="PPA46463.1"/>
    <property type="gene ID" value="WBGene00284832"/>
</dbReference>
<proteinExistence type="predicted"/>
<accession>A0A2A6BJP1</accession>
<evidence type="ECO:0000313" key="1">
    <source>
        <dbReference type="EnsemblMetazoa" id="PPA46463.1"/>
    </source>
</evidence>
<dbReference type="AlphaFoldDB" id="A0A2A6BJP1"/>
<sequence>MACACDEWTPSADSRRVVFMESMISENPTGYIRGMQMENISELMMEDDFNEVMIMRRPENLMNLEFAEWKKGGDID</sequence>
<reference evidence="2" key="1">
    <citation type="journal article" date="2008" name="Nat. Genet.">
        <title>The Pristionchus pacificus genome provides a unique perspective on nematode lifestyle and parasitism.</title>
        <authorList>
            <person name="Dieterich C."/>
            <person name="Clifton S.W."/>
            <person name="Schuster L.N."/>
            <person name="Chinwalla A."/>
            <person name="Delehaunty K."/>
            <person name="Dinkelacker I."/>
            <person name="Fulton L."/>
            <person name="Fulton R."/>
            <person name="Godfrey J."/>
            <person name="Minx P."/>
            <person name="Mitreva M."/>
            <person name="Roeseler W."/>
            <person name="Tian H."/>
            <person name="Witte H."/>
            <person name="Yang S.P."/>
            <person name="Wilson R.K."/>
            <person name="Sommer R.J."/>
        </authorList>
    </citation>
    <scope>NUCLEOTIDE SEQUENCE [LARGE SCALE GENOMIC DNA]</scope>
    <source>
        <strain evidence="2">PS312</strain>
    </source>
</reference>
<accession>A0A8R1Z5V9</accession>
<name>A0A2A6BJP1_PRIPA</name>
<gene>
    <name evidence="1" type="primary">WBGene00284832</name>
</gene>
<organism evidence="1 2">
    <name type="scientific">Pristionchus pacificus</name>
    <name type="common">Parasitic nematode worm</name>
    <dbReference type="NCBI Taxonomy" id="54126"/>
    <lineage>
        <taxon>Eukaryota</taxon>
        <taxon>Metazoa</taxon>
        <taxon>Ecdysozoa</taxon>
        <taxon>Nematoda</taxon>
        <taxon>Chromadorea</taxon>
        <taxon>Rhabditida</taxon>
        <taxon>Rhabditina</taxon>
        <taxon>Diplogasteromorpha</taxon>
        <taxon>Diplogasteroidea</taxon>
        <taxon>Neodiplogasteridae</taxon>
        <taxon>Pristionchus</taxon>
    </lineage>
</organism>